<evidence type="ECO:0000313" key="2">
    <source>
        <dbReference type="EMBL" id="MCI4681358.1"/>
    </source>
</evidence>
<dbReference type="EMBL" id="JAIVFP010000001">
    <property type="protein sequence ID" value="MCI4681358.1"/>
    <property type="molecule type" value="Genomic_DNA"/>
</dbReference>
<sequence length="222" mass="23142">MRSVSPFSRLDDRAFAFAPHGASQGPSQGPSHGSSYARGSGEVGAAAASGRRAQTAARAFPDGAGAEKRTRAPGAVTLVLAGFAAWAMLIGGRTQIVRLVPAVAPLYATLGLDVNLRRMGVEHVSARLVNEDGRQVLIVSGEIDNLSSSPRAAPRMRFAVIDADGGEIYHWTAAPPKARLAAGETAEFRARLAAPPKEGHEIRVRFARDSDSSGASSSGASW</sequence>
<feature type="compositionally biased region" description="Low complexity" evidence="1">
    <location>
        <begin position="212"/>
        <end position="222"/>
    </location>
</feature>
<dbReference type="InterPro" id="IPR047676">
    <property type="entry name" value="FxLYD_dom"/>
</dbReference>
<name>A0ABS9Z166_9HYPH</name>
<feature type="compositionally biased region" description="Low complexity" evidence="1">
    <location>
        <begin position="19"/>
        <end position="59"/>
    </location>
</feature>
<protein>
    <submittedName>
        <fullName evidence="2">DUF3426 domain-containing protein</fullName>
    </submittedName>
</protein>
<feature type="region of interest" description="Disordered" evidence="1">
    <location>
        <begin position="18"/>
        <end position="68"/>
    </location>
</feature>
<evidence type="ECO:0000313" key="3">
    <source>
        <dbReference type="Proteomes" id="UP001139104"/>
    </source>
</evidence>
<dbReference type="RefSeq" id="WP_243065430.1">
    <property type="nucleotide sequence ID" value="NZ_JAIVFK010000011.1"/>
</dbReference>
<dbReference type="Pfam" id="PF11906">
    <property type="entry name" value="DUF3426"/>
    <property type="match status" value="1"/>
</dbReference>
<proteinExistence type="predicted"/>
<feature type="region of interest" description="Disordered" evidence="1">
    <location>
        <begin position="201"/>
        <end position="222"/>
    </location>
</feature>
<feature type="compositionally biased region" description="Basic and acidic residues" evidence="1">
    <location>
        <begin position="201"/>
        <end position="211"/>
    </location>
</feature>
<comment type="caution">
    <text evidence="2">The sequence shown here is derived from an EMBL/GenBank/DDBJ whole genome shotgun (WGS) entry which is preliminary data.</text>
</comment>
<reference evidence="2" key="1">
    <citation type="journal article" date="2022" name="ISME J.">
        <title>Identification of active gaseous-alkane degraders at natural gas seeps.</title>
        <authorList>
            <person name="Farhan Ul Haque M."/>
            <person name="Hernandez M."/>
            <person name="Crombie A.T."/>
            <person name="Murrell J.C."/>
        </authorList>
    </citation>
    <scope>NUCLEOTIDE SEQUENCE</scope>
    <source>
        <strain evidence="2">PC2</strain>
    </source>
</reference>
<dbReference type="Proteomes" id="UP001139104">
    <property type="component" value="Unassembled WGS sequence"/>
</dbReference>
<dbReference type="NCBIfam" id="NF038353">
    <property type="entry name" value="FxLYD_dom"/>
    <property type="match status" value="1"/>
</dbReference>
<keyword evidence="3" id="KW-1185">Reference proteome</keyword>
<gene>
    <name evidence="2" type="ORF">K2U94_01000</name>
</gene>
<accession>A0ABS9Z166</accession>
<organism evidence="2 3">
    <name type="scientific">Candidatus Rhodoblastus alkanivorans</name>
    <dbReference type="NCBI Taxonomy" id="2954117"/>
    <lineage>
        <taxon>Bacteria</taxon>
        <taxon>Pseudomonadati</taxon>
        <taxon>Pseudomonadota</taxon>
        <taxon>Alphaproteobacteria</taxon>
        <taxon>Hyphomicrobiales</taxon>
        <taxon>Rhodoblastaceae</taxon>
        <taxon>Rhodoblastus</taxon>
    </lineage>
</organism>
<dbReference type="InterPro" id="IPR021834">
    <property type="entry name" value="DUF3426"/>
</dbReference>
<evidence type="ECO:0000256" key="1">
    <source>
        <dbReference type="SAM" id="MobiDB-lite"/>
    </source>
</evidence>